<dbReference type="AlphaFoldDB" id="A0A7D8US26"/>
<gene>
    <name evidence="2" type="ORF">LCER1_G005043</name>
</gene>
<accession>A0A7D8US26</accession>
<dbReference type="Pfam" id="PF06985">
    <property type="entry name" value="HET"/>
    <property type="match status" value="1"/>
</dbReference>
<dbReference type="OrthoDB" id="5125733at2759"/>
<sequence length="356" mass="40083">MFGPHHKDYAAVAASARAGCPLCHLINSYRVLSGVEESLPVNSSDSLHFQCRWGDTIAFGYTTAYEYDTPELRDVVELTLAAQYHPTHKPWYSRLLHKDSDLKRSKPIHSLNFPDTLLKDISTSNTTSLDPGSFLENKEFPGHYPGVHYRPVNEDTRSEDCFNWAKYWLDHCLSTHPCSDSDSQEPLPTRVIYVGTCDDEIRLHISNGANGNWVTLSHCWGGVQPLKTNIANLTSHCKGLNVSEIPQTFRDAVLITRQLGYHYLWIDSLCIIQDSPSDWDLESQQMSRVYAKAVLNIAAEASKNPHQGIFNTSNKNRKSYIQLPAYIEHKKMAVNLYISPSYGSSPPGLGRSVLQE</sequence>
<evidence type="ECO:0000259" key="1">
    <source>
        <dbReference type="Pfam" id="PF06985"/>
    </source>
</evidence>
<evidence type="ECO:0000313" key="2">
    <source>
        <dbReference type="EMBL" id="TVY54525.1"/>
    </source>
</evidence>
<reference evidence="2 3" key="1">
    <citation type="submission" date="2018-05" db="EMBL/GenBank/DDBJ databases">
        <title>Whole genome sequencing for identification of molecular markers to develop diagnostic detection tools for the regulated plant pathogen Lachnellula willkommii.</title>
        <authorList>
            <person name="Giroux E."/>
            <person name="Bilodeau G."/>
        </authorList>
    </citation>
    <scope>NUCLEOTIDE SEQUENCE [LARGE SCALE GENOMIC DNA]</scope>
    <source>
        <strain evidence="2 3">CBS 625.97</strain>
    </source>
</reference>
<protein>
    <recommendedName>
        <fullName evidence="1">Heterokaryon incompatibility domain-containing protein</fullName>
    </recommendedName>
</protein>
<organism evidence="2 3">
    <name type="scientific">Lachnellula cervina</name>
    <dbReference type="NCBI Taxonomy" id="1316786"/>
    <lineage>
        <taxon>Eukaryota</taxon>
        <taxon>Fungi</taxon>
        <taxon>Dikarya</taxon>
        <taxon>Ascomycota</taxon>
        <taxon>Pezizomycotina</taxon>
        <taxon>Leotiomycetes</taxon>
        <taxon>Helotiales</taxon>
        <taxon>Lachnaceae</taxon>
        <taxon>Lachnellula</taxon>
    </lineage>
</organism>
<evidence type="ECO:0000313" key="3">
    <source>
        <dbReference type="Proteomes" id="UP000481288"/>
    </source>
</evidence>
<name>A0A7D8US26_9HELO</name>
<dbReference type="InterPro" id="IPR010730">
    <property type="entry name" value="HET"/>
</dbReference>
<dbReference type="PANTHER" id="PTHR33112:SF16">
    <property type="entry name" value="HETEROKARYON INCOMPATIBILITY DOMAIN-CONTAINING PROTEIN"/>
    <property type="match status" value="1"/>
</dbReference>
<dbReference type="EMBL" id="QGMG01000332">
    <property type="protein sequence ID" value="TVY54525.1"/>
    <property type="molecule type" value="Genomic_DNA"/>
</dbReference>
<dbReference type="PANTHER" id="PTHR33112">
    <property type="entry name" value="DOMAIN PROTEIN, PUTATIVE-RELATED"/>
    <property type="match status" value="1"/>
</dbReference>
<dbReference type="Proteomes" id="UP000481288">
    <property type="component" value="Unassembled WGS sequence"/>
</dbReference>
<comment type="caution">
    <text evidence="2">The sequence shown here is derived from an EMBL/GenBank/DDBJ whole genome shotgun (WGS) entry which is preliminary data.</text>
</comment>
<feature type="domain" description="Heterokaryon incompatibility" evidence="1">
    <location>
        <begin position="213"/>
        <end position="321"/>
    </location>
</feature>
<keyword evidence="3" id="KW-1185">Reference proteome</keyword>
<proteinExistence type="predicted"/>